<dbReference type="GO" id="GO:0004305">
    <property type="term" value="F:ethanolamine kinase activity"/>
    <property type="evidence" value="ECO:0007669"/>
    <property type="project" value="TreeGrafter"/>
</dbReference>
<dbReference type="EMBL" id="CP052766">
    <property type="protein sequence ID" value="QJR79936.1"/>
    <property type="molecule type" value="Genomic_DNA"/>
</dbReference>
<gene>
    <name evidence="2" type="ORF">CA267_003615</name>
</gene>
<dbReference type="KEGG" id="apel:CA267_003615"/>
<name>A0A6M4MCS0_9ALTE</name>
<evidence type="ECO:0000313" key="3">
    <source>
        <dbReference type="Proteomes" id="UP000219285"/>
    </source>
</evidence>
<reference evidence="2 3" key="2">
    <citation type="submission" date="2020-04" db="EMBL/GenBank/DDBJ databases">
        <title>Complete genome sequence of Alteromonas pelagimontana 5.12T.</title>
        <authorList>
            <person name="Sinha R.K."/>
            <person name="Krishnan K.P."/>
            <person name="Kurian J.P."/>
        </authorList>
    </citation>
    <scope>NUCLEOTIDE SEQUENCE [LARGE SCALE GENOMIC DNA]</scope>
    <source>
        <strain evidence="2 3">5.12</strain>
    </source>
</reference>
<dbReference type="InterPro" id="IPR011009">
    <property type="entry name" value="Kinase-like_dom_sf"/>
</dbReference>
<keyword evidence="3" id="KW-1185">Reference proteome</keyword>
<dbReference type="PANTHER" id="PTHR22603">
    <property type="entry name" value="CHOLINE/ETHANOALAMINE KINASE"/>
    <property type="match status" value="1"/>
</dbReference>
<organism evidence="2 3">
    <name type="scientific">Alteromonas pelagimontana</name>
    <dbReference type="NCBI Taxonomy" id="1858656"/>
    <lineage>
        <taxon>Bacteria</taxon>
        <taxon>Pseudomonadati</taxon>
        <taxon>Pseudomonadota</taxon>
        <taxon>Gammaproteobacteria</taxon>
        <taxon>Alteromonadales</taxon>
        <taxon>Alteromonadaceae</taxon>
        <taxon>Alteromonas/Salinimonas group</taxon>
        <taxon>Alteromonas</taxon>
    </lineage>
</organism>
<dbReference type="InterPro" id="IPR002575">
    <property type="entry name" value="Aminoglycoside_PTrfase"/>
</dbReference>
<evidence type="ECO:0000313" key="2">
    <source>
        <dbReference type="EMBL" id="QJR79936.1"/>
    </source>
</evidence>
<proteinExistence type="predicted"/>
<dbReference type="GO" id="GO:0005737">
    <property type="term" value="C:cytoplasm"/>
    <property type="evidence" value="ECO:0007669"/>
    <property type="project" value="TreeGrafter"/>
</dbReference>
<dbReference type="RefSeq" id="WP_075610012.1">
    <property type="nucleotide sequence ID" value="NZ_CP052766.1"/>
</dbReference>
<dbReference type="Pfam" id="PF01636">
    <property type="entry name" value="APH"/>
    <property type="match status" value="1"/>
</dbReference>
<keyword evidence="2" id="KW-0808">Transferase</keyword>
<dbReference type="PANTHER" id="PTHR22603:SF93">
    <property type="entry name" value="RE24176P"/>
    <property type="match status" value="1"/>
</dbReference>
<dbReference type="AlphaFoldDB" id="A0A6M4MCS0"/>
<dbReference type="Gene3D" id="3.90.1200.10">
    <property type="match status" value="1"/>
</dbReference>
<dbReference type="GO" id="GO:0006646">
    <property type="term" value="P:phosphatidylethanolamine biosynthetic process"/>
    <property type="evidence" value="ECO:0007669"/>
    <property type="project" value="TreeGrafter"/>
</dbReference>
<reference evidence="3" key="1">
    <citation type="submission" date="2014-12" db="EMBL/GenBank/DDBJ databases">
        <title>Complete genome sequence of a multi-drug resistant Klebsiella pneumoniae.</title>
        <authorList>
            <person name="Hua X."/>
            <person name="Chen Q."/>
            <person name="Li X."/>
            <person name="Feng Y."/>
            <person name="Ruan Z."/>
            <person name="Yu Y."/>
        </authorList>
    </citation>
    <scope>NUCLEOTIDE SEQUENCE [LARGE SCALE GENOMIC DNA]</scope>
    <source>
        <strain evidence="3">5.12</strain>
    </source>
</reference>
<feature type="domain" description="Aminoglycoside phosphotransferase" evidence="1">
    <location>
        <begin position="24"/>
        <end position="225"/>
    </location>
</feature>
<accession>A0A6M4MCS0</accession>
<dbReference type="GO" id="GO:0004103">
    <property type="term" value="F:choline kinase activity"/>
    <property type="evidence" value="ECO:0007669"/>
    <property type="project" value="TreeGrafter"/>
</dbReference>
<dbReference type="SUPFAM" id="SSF56112">
    <property type="entry name" value="Protein kinase-like (PK-like)"/>
    <property type="match status" value="1"/>
</dbReference>
<sequence>MQQESLIKLLTPVLALSDEASMSTLQSGAINKVYRLHDGDRTFAVKWVGDDVFSGINRLHQFVLQEQLAHRHIAPEPLWLSDDGRLWVEEWVEPNLSISQDNRDKVQVLANILSTIHRQPITAQPLELTRRWDHYIESAGLASVDPLVHEAHALHESLHLDFNDDDVLTLCHNDLSWGHILNVSGPVIVDWEYGAMGNRYFDLASCCAVNEFSEAESSMLCQHYAQASEIPSEVVFQHYKLQTQVVKVTNRLWQAALGKSRGKAIEPPVVM</sequence>
<protein>
    <submittedName>
        <fullName evidence="2">Phosphotransferase</fullName>
    </submittedName>
</protein>
<evidence type="ECO:0000259" key="1">
    <source>
        <dbReference type="Pfam" id="PF01636"/>
    </source>
</evidence>
<dbReference type="Proteomes" id="UP000219285">
    <property type="component" value="Chromosome"/>
</dbReference>